<gene>
    <name evidence="2" type="ORF">NS331_22385</name>
</gene>
<protein>
    <recommendedName>
        <fullName evidence="1">AB hydrolase-1 domain-containing protein</fullName>
    </recommendedName>
</protein>
<dbReference type="PRINTS" id="PR00111">
    <property type="entry name" value="ABHYDROLASE"/>
</dbReference>
<evidence type="ECO:0000313" key="3">
    <source>
        <dbReference type="Proteomes" id="UP000072741"/>
    </source>
</evidence>
<comment type="caution">
    <text evidence="2">The sequence shown here is derived from an EMBL/GenBank/DDBJ whole genome shotgun (WGS) entry which is preliminary data.</text>
</comment>
<dbReference type="PANTHER" id="PTHR43433">
    <property type="entry name" value="HYDROLASE, ALPHA/BETA FOLD FAMILY PROTEIN"/>
    <property type="match status" value="1"/>
</dbReference>
<dbReference type="InterPro" id="IPR000073">
    <property type="entry name" value="AB_hydrolase_1"/>
</dbReference>
<dbReference type="InterPro" id="IPR050471">
    <property type="entry name" value="AB_hydrolase"/>
</dbReference>
<dbReference type="InterPro" id="IPR029058">
    <property type="entry name" value="AB_hydrolase_fold"/>
</dbReference>
<reference evidence="2 3" key="1">
    <citation type="journal article" date="2016" name="Front. Microbiol.">
        <title>Genomic Resource of Rice Seed Associated Bacteria.</title>
        <authorList>
            <person name="Midha S."/>
            <person name="Bansal K."/>
            <person name="Sharma S."/>
            <person name="Kumar N."/>
            <person name="Patil P.P."/>
            <person name="Chaudhry V."/>
            <person name="Patil P.B."/>
        </authorList>
    </citation>
    <scope>NUCLEOTIDE SEQUENCE [LARGE SCALE GENOMIC DNA]</scope>
    <source>
        <strain evidence="2 3">NS331</strain>
    </source>
</reference>
<dbReference type="OrthoDB" id="2086224at2"/>
<evidence type="ECO:0000313" key="2">
    <source>
        <dbReference type="EMBL" id="KTT14782.1"/>
    </source>
</evidence>
<accession>A0A147GMA9</accession>
<dbReference type="Pfam" id="PF00561">
    <property type="entry name" value="Abhydrolase_1"/>
    <property type="match status" value="1"/>
</dbReference>
<dbReference type="PATRIC" id="fig|433924.3.peg.1593"/>
<proteinExistence type="predicted"/>
<dbReference type="RefSeq" id="WP_058644139.1">
    <property type="nucleotide sequence ID" value="NZ_LDSL01000170.1"/>
</dbReference>
<dbReference type="AlphaFoldDB" id="A0A147GMA9"/>
<keyword evidence="3" id="KW-1185">Reference proteome</keyword>
<organism evidence="2 3">
    <name type="scientific">Pseudacidovorax intermedius</name>
    <dbReference type="NCBI Taxonomy" id="433924"/>
    <lineage>
        <taxon>Bacteria</taxon>
        <taxon>Pseudomonadati</taxon>
        <taxon>Pseudomonadota</taxon>
        <taxon>Betaproteobacteria</taxon>
        <taxon>Burkholderiales</taxon>
        <taxon>Comamonadaceae</taxon>
        <taxon>Pseudacidovorax</taxon>
    </lineage>
</organism>
<feature type="domain" description="AB hydrolase-1" evidence="1">
    <location>
        <begin position="11"/>
        <end position="222"/>
    </location>
</feature>
<name>A0A147GMA9_9BURK</name>
<dbReference type="EMBL" id="LDSL01000170">
    <property type="protein sequence ID" value="KTT14782.1"/>
    <property type="molecule type" value="Genomic_DNA"/>
</dbReference>
<dbReference type="SUPFAM" id="SSF53474">
    <property type="entry name" value="alpha/beta-Hydrolases"/>
    <property type="match status" value="1"/>
</dbReference>
<dbReference type="Proteomes" id="UP000072741">
    <property type="component" value="Unassembled WGS sequence"/>
</dbReference>
<evidence type="ECO:0000259" key="1">
    <source>
        <dbReference type="Pfam" id="PF00561"/>
    </source>
</evidence>
<dbReference type="PANTHER" id="PTHR43433:SF4">
    <property type="entry name" value="NON-HEME CHLOROPEROXIDASE-RELATED"/>
    <property type="match status" value="1"/>
</dbReference>
<sequence>MNPPLPLLLLPGLMNDARVWGPILPALGATRGVHVAATHLHDSVARSAQAAIAGMPPGPFAVAGFSLGGYVAMEVCRQSPERIAGLALLDTGAGADAPEARQARLRMLQAMGSRAATLDQIAAGFAPRVLHPSRLQDPTLLALLADMARSVGAEGFARQQQAAMDRADSRALLRDLRVPALVLCGREDQVTPLALSEDMAALLPDAELVVIEDCGHMATLEQPGVVELAARRWLERVAISSLR</sequence>
<dbReference type="Gene3D" id="3.40.50.1820">
    <property type="entry name" value="alpha/beta hydrolase"/>
    <property type="match status" value="1"/>
</dbReference>